<dbReference type="AlphaFoldDB" id="A0A1J1HEV3"/>
<reference evidence="4 5" key="1">
    <citation type="submission" date="2015-04" db="EMBL/GenBank/DDBJ databases">
        <authorList>
            <consortium name="Pathogen Informatics"/>
        </authorList>
    </citation>
    <scope>NUCLEOTIDE SEQUENCE [LARGE SCALE GENOMIC DNA]</scope>
    <source>
        <strain evidence="4 5">SGS1</strain>
    </source>
</reference>
<dbReference type="PANTHER" id="PTHR12280:SF20">
    <property type="entry name" value="4'-PHOSPHOPANTETHEINE PHOSPHATASE"/>
    <property type="match status" value="1"/>
</dbReference>
<evidence type="ECO:0000256" key="1">
    <source>
        <dbReference type="ARBA" id="ARBA00022741"/>
    </source>
</evidence>
<dbReference type="SUPFAM" id="SSF53067">
    <property type="entry name" value="Actin-like ATPase domain"/>
    <property type="match status" value="2"/>
</dbReference>
<keyword evidence="3" id="KW-0173">Coenzyme A biosynthesis</keyword>
<dbReference type="GeneID" id="39738237"/>
<dbReference type="RefSeq" id="XP_028535942.1">
    <property type="nucleotide sequence ID" value="XM_028678836.1"/>
</dbReference>
<organism evidence="4 5">
    <name type="scientific">Plasmodium relictum</name>
    <dbReference type="NCBI Taxonomy" id="85471"/>
    <lineage>
        <taxon>Eukaryota</taxon>
        <taxon>Sar</taxon>
        <taxon>Alveolata</taxon>
        <taxon>Apicomplexa</taxon>
        <taxon>Aconoidasida</taxon>
        <taxon>Haemosporida</taxon>
        <taxon>Plasmodiidae</taxon>
        <taxon>Plasmodium</taxon>
        <taxon>Plasmodium (Haemamoeba)</taxon>
    </lineage>
</organism>
<protein>
    <submittedName>
        <fullName evidence="4">Pantothenate kinase, putative</fullName>
    </submittedName>
</protein>
<keyword evidence="4" id="KW-0808">Transferase</keyword>
<dbReference type="Gene3D" id="3.30.420.510">
    <property type="match status" value="1"/>
</dbReference>
<accession>A0A1J1HEV3</accession>
<name>A0A1J1HEV3_PLARL</name>
<gene>
    <name evidence="4" type="primary">PANK</name>
    <name evidence="4" type="ORF">PRELSG_1330400</name>
</gene>
<dbReference type="GO" id="GO:0005524">
    <property type="term" value="F:ATP binding"/>
    <property type="evidence" value="ECO:0007669"/>
    <property type="project" value="UniProtKB-KW"/>
</dbReference>
<dbReference type="GO" id="GO:0015937">
    <property type="term" value="P:coenzyme A biosynthetic process"/>
    <property type="evidence" value="ECO:0007669"/>
    <property type="project" value="UniProtKB-KW"/>
</dbReference>
<dbReference type="EMBL" id="LN835308">
    <property type="protein sequence ID" value="CRH03936.1"/>
    <property type="molecule type" value="Genomic_DNA"/>
</dbReference>
<dbReference type="OrthoDB" id="498611at2759"/>
<dbReference type="VEuPathDB" id="PlasmoDB:PRELSG_1330400"/>
<proteinExistence type="predicted"/>
<keyword evidence="1" id="KW-0547">Nucleotide-binding</keyword>
<keyword evidence="2" id="KW-0067">ATP-binding</keyword>
<evidence type="ECO:0000256" key="3">
    <source>
        <dbReference type="ARBA" id="ARBA00022993"/>
    </source>
</evidence>
<dbReference type="Pfam" id="PF03630">
    <property type="entry name" value="Fumble"/>
    <property type="match status" value="2"/>
</dbReference>
<dbReference type="OMA" id="DEMNCIM"/>
<keyword evidence="5" id="KW-1185">Reference proteome</keyword>
<dbReference type="GO" id="GO:0005829">
    <property type="term" value="C:cytosol"/>
    <property type="evidence" value="ECO:0007669"/>
    <property type="project" value="TreeGrafter"/>
</dbReference>
<dbReference type="GO" id="GO:0004594">
    <property type="term" value="F:pantothenate kinase activity"/>
    <property type="evidence" value="ECO:0007669"/>
    <property type="project" value="TreeGrafter"/>
</dbReference>
<evidence type="ECO:0000256" key="2">
    <source>
        <dbReference type="ARBA" id="ARBA00022840"/>
    </source>
</evidence>
<dbReference type="InterPro" id="IPR004567">
    <property type="entry name" value="Type_II_PanK"/>
</dbReference>
<dbReference type="PANTHER" id="PTHR12280">
    <property type="entry name" value="PANTOTHENATE KINASE"/>
    <property type="match status" value="1"/>
</dbReference>
<dbReference type="InterPro" id="IPR043129">
    <property type="entry name" value="ATPase_NBD"/>
</dbReference>
<evidence type="ECO:0000313" key="5">
    <source>
        <dbReference type="Proteomes" id="UP000220158"/>
    </source>
</evidence>
<dbReference type="GO" id="GO:0005634">
    <property type="term" value="C:nucleus"/>
    <property type="evidence" value="ECO:0007669"/>
    <property type="project" value="TreeGrafter"/>
</dbReference>
<sequence>MNYFNNSESNNKGIKVINDNISNNSNCRSLKEKENENMKKCNSLKEFLKSNRKNIYEYINFNNDINNTCSMDIGGTLIKIVYSNDRCVYDENESTYNKNLQIKIGINKYIFFKFFKIHELEEAMNFLLKNDLIKNKIILTGGGSHKYYYTIIEKIILHKIIKEITFSNSKLYISKKYYCEKSSTLHVEVYLNNYDNEKNIFNKKILNGIKCESVKIYLSKSNKDKIGNIEIENYKQKKNNEHNDYLNDIKKDVKNNLEKEYSKNNFHSIYNDNNVRSNNNYIILNKTDNINDSDNNSEHIIFNGEPILECSRRDEMKCIVNGIHVLFNVKNSMVRYDFLFKTEVSVKIKPPLHPFIIANIGSGVSILKSEDFGNYKRIGGTAIGGGTFMGLAQMIFGKITFDELIKIAEKGISELDLKVNNLWEDTPDSSLSEQALGSIFGYISHIYKKNKSCKSNEFNQHIAKSLVLLVSHNIGNFLYLFAKIHNVRRIFCSGKYISNYEYIMKSLSNGVYYHYLNYHSKISKSGNLVNEKVMENIFTATYEKEENILKNLHYSNKHLNTCLSCDCDKNKNVNDNYLPEVLFLKHDGYLGAIGCFFS</sequence>
<dbReference type="KEGG" id="prel:PRELSG_1330400"/>
<evidence type="ECO:0000313" key="4">
    <source>
        <dbReference type="EMBL" id="CRH03936.1"/>
    </source>
</evidence>
<keyword evidence="4" id="KW-0418">Kinase</keyword>
<dbReference type="Proteomes" id="UP000220158">
    <property type="component" value="Chromosome 13"/>
</dbReference>
<dbReference type="Gene3D" id="3.30.420.40">
    <property type="match status" value="1"/>
</dbReference>